<dbReference type="Pfam" id="PF00581">
    <property type="entry name" value="Rhodanese"/>
    <property type="match status" value="1"/>
</dbReference>
<dbReference type="PANTHER" id="PTHR44086:SF10">
    <property type="entry name" value="THIOSULFATE SULFURTRANSFERASE_RHODANESE-LIKE DOMAIN-CONTAINING PROTEIN 3"/>
    <property type="match status" value="1"/>
</dbReference>
<dbReference type="InterPro" id="IPR001763">
    <property type="entry name" value="Rhodanese-like_dom"/>
</dbReference>
<sequence>MAKVCFFSIALFFLYHTGAVAFRMAFRGSLVTPRPSTVLKANGGSGIPVVSKEEVKSLLEKGMEENGQKHVLLDVRQQWEAREHGVIGDPVVVPHTEVVDAFDMDDDAFASKYGKPKPSREEVLVIYCKAGTRAAMVADPLAQMGYDVKVYSGSFMDWFGYGYPM</sequence>
<keyword evidence="1" id="KW-0732">Signal</keyword>
<evidence type="ECO:0000259" key="2">
    <source>
        <dbReference type="PROSITE" id="PS50206"/>
    </source>
</evidence>
<dbReference type="AlphaFoldDB" id="A0A0G4HC51"/>
<feature type="signal peptide" evidence="1">
    <location>
        <begin position="1"/>
        <end position="21"/>
    </location>
</feature>
<gene>
    <name evidence="3" type="ORF">Cvel_25961</name>
</gene>
<dbReference type="EMBL" id="CDMZ01002215">
    <property type="protein sequence ID" value="CEM41353.1"/>
    <property type="molecule type" value="Genomic_DNA"/>
</dbReference>
<accession>A0A0G4HC51</accession>
<dbReference type="InterPro" id="IPR036873">
    <property type="entry name" value="Rhodanese-like_dom_sf"/>
</dbReference>
<evidence type="ECO:0000313" key="3">
    <source>
        <dbReference type="EMBL" id="CEM41353.1"/>
    </source>
</evidence>
<dbReference type="PROSITE" id="PS50206">
    <property type="entry name" value="RHODANESE_3"/>
    <property type="match status" value="1"/>
</dbReference>
<feature type="chain" id="PRO_5005191357" description="Rhodanese domain-containing protein" evidence="1">
    <location>
        <begin position="22"/>
        <end position="165"/>
    </location>
</feature>
<dbReference type="PhylomeDB" id="A0A0G4HC51"/>
<dbReference type="Gene3D" id="3.40.250.10">
    <property type="entry name" value="Rhodanese-like domain"/>
    <property type="match status" value="1"/>
</dbReference>
<dbReference type="SMART" id="SM00450">
    <property type="entry name" value="RHOD"/>
    <property type="match status" value="1"/>
</dbReference>
<dbReference type="VEuPathDB" id="CryptoDB:Cvel_25961"/>
<reference evidence="3" key="1">
    <citation type="submission" date="2014-11" db="EMBL/GenBank/DDBJ databases">
        <authorList>
            <person name="Otto D Thomas"/>
            <person name="Naeem Raeece"/>
        </authorList>
    </citation>
    <scope>NUCLEOTIDE SEQUENCE</scope>
</reference>
<dbReference type="PANTHER" id="PTHR44086">
    <property type="entry name" value="THIOSULFATE SULFURTRANSFERASE RDL2, MITOCHONDRIAL-RELATED"/>
    <property type="match status" value="1"/>
</dbReference>
<dbReference type="GO" id="GO:0005739">
    <property type="term" value="C:mitochondrion"/>
    <property type="evidence" value="ECO:0007669"/>
    <property type="project" value="TreeGrafter"/>
</dbReference>
<dbReference type="SUPFAM" id="SSF52821">
    <property type="entry name" value="Rhodanese/Cell cycle control phosphatase"/>
    <property type="match status" value="1"/>
</dbReference>
<dbReference type="GO" id="GO:0004792">
    <property type="term" value="F:thiosulfate-cyanide sulfurtransferase activity"/>
    <property type="evidence" value="ECO:0007669"/>
    <property type="project" value="TreeGrafter"/>
</dbReference>
<organism evidence="3">
    <name type="scientific">Chromera velia CCMP2878</name>
    <dbReference type="NCBI Taxonomy" id="1169474"/>
    <lineage>
        <taxon>Eukaryota</taxon>
        <taxon>Sar</taxon>
        <taxon>Alveolata</taxon>
        <taxon>Colpodellida</taxon>
        <taxon>Chromeraceae</taxon>
        <taxon>Chromera</taxon>
    </lineage>
</organism>
<evidence type="ECO:0000256" key="1">
    <source>
        <dbReference type="SAM" id="SignalP"/>
    </source>
</evidence>
<name>A0A0G4HC51_9ALVE</name>
<proteinExistence type="predicted"/>
<protein>
    <recommendedName>
        <fullName evidence="2">Rhodanese domain-containing protein</fullName>
    </recommendedName>
</protein>
<feature type="domain" description="Rhodanese" evidence="2">
    <location>
        <begin position="66"/>
        <end position="165"/>
    </location>
</feature>